<reference evidence="2" key="1">
    <citation type="submission" date="2017-09" db="EMBL/GenBank/DDBJ databases">
        <title>Depth-based differentiation of microbial function through sediment-hosted aquifers and enrichment of novel symbionts in the deep terrestrial subsurface.</title>
        <authorList>
            <person name="Probst A.J."/>
            <person name="Ladd B."/>
            <person name="Jarett J.K."/>
            <person name="Geller-Mcgrath D.E."/>
            <person name="Sieber C.M.K."/>
            <person name="Emerson J.B."/>
            <person name="Anantharaman K."/>
            <person name="Thomas B.C."/>
            <person name="Malmstrom R."/>
            <person name="Stieglmeier M."/>
            <person name="Klingl A."/>
            <person name="Woyke T."/>
            <person name="Ryan C.M."/>
            <person name="Banfield J.F."/>
        </authorList>
    </citation>
    <scope>NUCLEOTIDE SEQUENCE [LARGE SCALE GENOMIC DNA]</scope>
</reference>
<sequence>MPRFDSERCSQFFLKDPTQNCWGFTFGINFLKRKPQTFLFEVFCVAVFFRQPIYASFQRLLLLLVCRHFYQAV</sequence>
<evidence type="ECO:0000313" key="1">
    <source>
        <dbReference type="EMBL" id="PIV38493.1"/>
    </source>
</evidence>
<dbReference type="EMBL" id="PEUE01000042">
    <property type="protein sequence ID" value="PIV38493.1"/>
    <property type="molecule type" value="Genomic_DNA"/>
</dbReference>
<proteinExistence type="predicted"/>
<comment type="caution">
    <text evidence="1">The sequence shown here is derived from an EMBL/GenBank/DDBJ whole genome shotgun (WGS) entry which is preliminary data.</text>
</comment>
<dbReference type="AlphaFoldDB" id="A0A2M7D646"/>
<organism evidence="1 2">
    <name type="scientific">Candidatus Portnoybacteria bacterium CG02_land_8_20_14_3_00_45_8</name>
    <dbReference type="NCBI Taxonomy" id="1974807"/>
    <lineage>
        <taxon>Bacteria</taxon>
        <taxon>Candidatus Portnoyibacteriota</taxon>
    </lineage>
</organism>
<dbReference type="Proteomes" id="UP000229247">
    <property type="component" value="Unassembled WGS sequence"/>
</dbReference>
<protein>
    <submittedName>
        <fullName evidence="1">Uncharacterized protein</fullName>
    </submittedName>
</protein>
<name>A0A2M7D646_9BACT</name>
<accession>A0A2M7D646</accession>
<gene>
    <name evidence="1" type="ORF">COS30_01750</name>
</gene>
<evidence type="ECO:0000313" key="2">
    <source>
        <dbReference type="Proteomes" id="UP000229247"/>
    </source>
</evidence>